<feature type="domain" description="Glyoxal oxidase N-terminal" evidence="3">
    <location>
        <begin position="63"/>
        <end position="442"/>
    </location>
</feature>
<proteinExistence type="predicted"/>
<sequence length="557" mass="59996">MKIILLLVTSVTLATSLESQAPEWTFTLKGNSGIVALESIIVSPTLALFFDRASDDPLQINNHSAWGALWDLQTSQVTPLDVTTNGFCASGGLISNGSMVSVGGFQKGFPGNPTIEDGTMGLRIFEPCNDPAGVGCTIFEDPSKLHLAERRYYPSSIRIPDGSLMIAGGSHNSVAFYNTIEEAASTIEFFPPKFGGVPRPSEFLKRTLPANLFPRQFVLPSGKIFMIANNQSIIYDIDTGDERILPDIPNGVRVTNPFDGSAILLPLSPPNFTPEVLACGGTNISDIVPPSEISSQTPATDQCSRILLTEEGIKRGWVIERMLEPRMMPELVHVPNGQILIINGARTGVTGIATVRDPVGNSNADNPAFTPSLYTPNAPLGRRISNIGMPTTDIARMYHSSVTLTPQGNFLIAGNNPNNDTNLTGPINTRSEFRVETLDPPFMFVPRPRILNAPEKLDFGKQSTLAVSIPTDLDPRNVQVALMDLGFSSHAFHSSARLVFMDARLSRDHSSLTITAPPNPNVYPPGPAFVFLTVDGVTSEGQQVMVGTGASPPQNNF</sequence>
<dbReference type="Pfam" id="PF07250">
    <property type="entry name" value="Glyoxal_oxid_N"/>
    <property type="match status" value="1"/>
</dbReference>
<dbReference type="Gene3D" id="2.60.40.10">
    <property type="entry name" value="Immunoglobulins"/>
    <property type="match status" value="1"/>
</dbReference>
<dbReference type="InterPro" id="IPR011043">
    <property type="entry name" value="Gal_Oxase/kelch_b-propeller"/>
</dbReference>
<name>A0AAW0F9Y0_9APHY</name>
<reference evidence="5 6" key="1">
    <citation type="submission" date="2022-09" db="EMBL/GenBank/DDBJ databases">
        <authorList>
            <person name="Palmer J.M."/>
        </authorList>
    </citation>
    <scope>NUCLEOTIDE SEQUENCE [LARGE SCALE GENOMIC DNA]</scope>
    <source>
        <strain evidence="5 6">DSM 7382</strain>
    </source>
</reference>
<evidence type="ECO:0008006" key="7">
    <source>
        <dbReference type="Google" id="ProtNLM"/>
    </source>
</evidence>
<dbReference type="InterPro" id="IPR037293">
    <property type="entry name" value="Gal_Oxidase_central_sf"/>
</dbReference>
<evidence type="ECO:0000313" key="5">
    <source>
        <dbReference type="EMBL" id="KAK7676327.1"/>
    </source>
</evidence>
<dbReference type="InterPro" id="IPR015202">
    <property type="entry name" value="GO-like_E_set"/>
</dbReference>
<dbReference type="SUPFAM" id="SSF50965">
    <property type="entry name" value="Galactose oxidase, central domain"/>
    <property type="match status" value="1"/>
</dbReference>
<dbReference type="InterPro" id="IPR009880">
    <property type="entry name" value="Glyoxal_oxidase_N"/>
</dbReference>
<dbReference type="PANTHER" id="PTHR32208:SF96">
    <property type="entry name" value="GLYOXAL OXIDASE"/>
    <property type="match status" value="1"/>
</dbReference>
<dbReference type="InterPro" id="IPR014756">
    <property type="entry name" value="Ig_E-set"/>
</dbReference>
<evidence type="ECO:0000259" key="4">
    <source>
        <dbReference type="Pfam" id="PF09118"/>
    </source>
</evidence>
<dbReference type="PANTHER" id="PTHR32208">
    <property type="entry name" value="SECRETED PROTEIN-RELATED"/>
    <property type="match status" value="1"/>
</dbReference>
<evidence type="ECO:0000256" key="2">
    <source>
        <dbReference type="SAM" id="SignalP"/>
    </source>
</evidence>
<dbReference type="EMBL" id="JASBNA010000122">
    <property type="protein sequence ID" value="KAK7676327.1"/>
    <property type="molecule type" value="Genomic_DNA"/>
</dbReference>
<evidence type="ECO:0000259" key="3">
    <source>
        <dbReference type="Pfam" id="PF07250"/>
    </source>
</evidence>
<feature type="domain" description="Galactose oxidase-like Early set" evidence="4">
    <location>
        <begin position="447"/>
        <end position="546"/>
    </location>
</feature>
<keyword evidence="6" id="KW-1185">Reference proteome</keyword>
<dbReference type="InterPro" id="IPR013783">
    <property type="entry name" value="Ig-like_fold"/>
</dbReference>
<comment type="caution">
    <text evidence="5">The sequence shown here is derived from an EMBL/GenBank/DDBJ whole genome shotgun (WGS) entry which is preliminary data.</text>
</comment>
<dbReference type="SUPFAM" id="SSF81296">
    <property type="entry name" value="E set domains"/>
    <property type="match status" value="1"/>
</dbReference>
<dbReference type="AlphaFoldDB" id="A0AAW0F9Y0"/>
<dbReference type="Proteomes" id="UP001385951">
    <property type="component" value="Unassembled WGS sequence"/>
</dbReference>
<feature type="signal peptide" evidence="2">
    <location>
        <begin position="1"/>
        <end position="16"/>
    </location>
</feature>
<feature type="chain" id="PRO_5043721084" description="Glyoxal oxidase" evidence="2">
    <location>
        <begin position="17"/>
        <end position="557"/>
    </location>
</feature>
<keyword evidence="1 2" id="KW-0732">Signal</keyword>
<dbReference type="Pfam" id="PF09118">
    <property type="entry name" value="GO-like_E_set"/>
    <property type="match status" value="1"/>
</dbReference>
<organism evidence="5 6">
    <name type="scientific">Cerrena zonata</name>
    <dbReference type="NCBI Taxonomy" id="2478898"/>
    <lineage>
        <taxon>Eukaryota</taxon>
        <taxon>Fungi</taxon>
        <taxon>Dikarya</taxon>
        <taxon>Basidiomycota</taxon>
        <taxon>Agaricomycotina</taxon>
        <taxon>Agaricomycetes</taxon>
        <taxon>Polyporales</taxon>
        <taxon>Cerrenaceae</taxon>
        <taxon>Cerrena</taxon>
    </lineage>
</organism>
<accession>A0AAW0F9Y0</accession>
<gene>
    <name evidence="5" type="ORF">QCA50_020710</name>
</gene>
<dbReference type="CDD" id="cd02851">
    <property type="entry name" value="E_set_GO_C"/>
    <property type="match status" value="1"/>
</dbReference>
<evidence type="ECO:0000256" key="1">
    <source>
        <dbReference type="ARBA" id="ARBA00022729"/>
    </source>
</evidence>
<protein>
    <recommendedName>
        <fullName evidence="7">Glyoxal oxidase</fullName>
    </recommendedName>
</protein>
<evidence type="ECO:0000313" key="6">
    <source>
        <dbReference type="Proteomes" id="UP001385951"/>
    </source>
</evidence>
<dbReference type="Gene3D" id="2.130.10.80">
    <property type="entry name" value="Galactose oxidase/kelch, beta-propeller"/>
    <property type="match status" value="1"/>
</dbReference>